<evidence type="ECO:0000256" key="1">
    <source>
        <dbReference type="SAM" id="Coils"/>
    </source>
</evidence>
<dbReference type="EMBL" id="LR796481">
    <property type="protein sequence ID" value="CAB4146925.1"/>
    <property type="molecule type" value="Genomic_DNA"/>
</dbReference>
<organism evidence="3">
    <name type="scientific">uncultured Caudovirales phage</name>
    <dbReference type="NCBI Taxonomy" id="2100421"/>
    <lineage>
        <taxon>Viruses</taxon>
        <taxon>Duplodnaviria</taxon>
        <taxon>Heunggongvirae</taxon>
        <taxon>Uroviricota</taxon>
        <taxon>Caudoviricetes</taxon>
        <taxon>Peduoviridae</taxon>
        <taxon>Maltschvirus</taxon>
        <taxon>Maltschvirus maltsch</taxon>
    </lineage>
</organism>
<evidence type="ECO:0000313" key="3">
    <source>
        <dbReference type="EMBL" id="CAB4146925.1"/>
    </source>
</evidence>
<name>A0A6J5MIG9_9CAUD</name>
<protein>
    <submittedName>
        <fullName evidence="3">Uncharacterized protein</fullName>
    </submittedName>
</protein>
<proteinExistence type="predicted"/>
<dbReference type="EMBL" id="LR796338">
    <property type="protein sequence ID" value="CAB4137054.1"/>
    <property type="molecule type" value="Genomic_DNA"/>
</dbReference>
<gene>
    <name evidence="2" type="ORF">UFOVP325_8</name>
    <name evidence="3" type="ORF">UFOVP430_3</name>
</gene>
<accession>A0A6J5MIG9</accession>
<keyword evidence="1" id="KW-0175">Coiled coil</keyword>
<feature type="coiled-coil region" evidence="1">
    <location>
        <begin position="24"/>
        <end position="70"/>
    </location>
</feature>
<reference evidence="3" key="1">
    <citation type="submission" date="2020-04" db="EMBL/GenBank/DDBJ databases">
        <authorList>
            <person name="Chiriac C."/>
            <person name="Salcher M."/>
            <person name="Ghai R."/>
            <person name="Kavagutti S V."/>
        </authorList>
    </citation>
    <scope>NUCLEOTIDE SEQUENCE</scope>
</reference>
<sequence length="95" mass="11022">MNNKKINKSLAHAEMTFQKEQLKAAMMQEQLDKAIAIIDQHKQELTDAEYANAQKNLEQRRAEVKDFLLKATEKYAKKLKDLGDPKIDFETDEVI</sequence>
<evidence type="ECO:0000313" key="2">
    <source>
        <dbReference type="EMBL" id="CAB4137054.1"/>
    </source>
</evidence>